<dbReference type="AlphaFoldDB" id="A0A0D0AYK8"/>
<evidence type="ECO:0000313" key="2">
    <source>
        <dbReference type="Proteomes" id="UP000054485"/>
    </source>
</evidence>
<dbReference type="HOGENOM" id="CLU_2484818_0_0_1"/>
<dbReference type="OrthoDB" id="10286166at2759"/>
<keyword evidence="2" id="KW-1185">Reference proteome</keyword>
<gene>
    <name evidence="1" type="ORF">CY34DRAFT_337953</name>
</gene>
<sequence length="87" mass="9798">MILLSQTSVAVSNIKSQLLPKFCGSKQAQPQESSWRLESHLEENVPLVSNVRPLQRNGCLDPRIIRRLTGPRVSRIPDRICGRATSY</sequence>
<name>A0A0D0AYK8_9AGAM</name>
<dbReference type="EMBL" id="KN835344">
    <property type="protein sequence ID" value="KIK39407.1"/>
    <property type="molecule type" value="Genomic_DNA"/>
</dbReference>
<reference evidence="1 2" key="1">
    <citation type="submission" date="2014-04" db="EMBL/GenBank/DDBJ databases">
        <authorList>
            <consortium name="DOE Joint Genome Institute"/>
            <person name="Kuo A."/>
            <person name="Ruytinx J."/>
            <person name="Rineau F."/>
            <person name="Colpaert J."/>
            <person name="Kohler A."/>
            <person name="Nagy L.G."/>
            <person name="Floudas D."/>
            <person name="Copeland A."/>
            <person name="Barry K.W."/>
            <person name="Cichocki N."/>
            <person name="Veneault-Fourrey C."/>
            <person name="LaButti K."/>
            <person name="Lindquist E.A."/>
            <person name="Lipzen A."/>
            <person name="Lundell T."/>
            <person name="Morin E."/>
            <person name="Murat C."/>
            <person name="Sun H."/>
            <person name="Tunlid A."/>
            <person name="Henrissat B."/>
            <person name="Grigoriev I.V."/>
            <person name="Hibbett D.S."/>
            <person name="Martin F."/>
            <person name="Nordberg H.P."/>
            <person name="Cantor M.N."/>
            <person name="Hua S.X."/>
        </authorList>
    </citation>
    <scope>NUCLEOTIDE SEQUENCE [LARGE SCALE GENOMIC DNA]</scope>
    <source>
        <strain evidence="1 2">UH-Slu-Lm8-n1</strain>
    </source>
</reference>
<proteinExistence type="predicted"/>
<protein>
    <submittedName>
        <fullName evidence="1">Uncharacterized protein</fullName>
    </submittedName>
</protein>
<accession>A0A0D0AYK8</accession>
<dbReference type="Proteomes" id="UP000054485">
    <property type="component" value="Unassembled WGS sequence"/>
</dbReference>
<reference evidence="2" key="2">
    <citation type="submission" date="2015-01" db="EMBL/GenBank/DDBJ databases">
        <title>Evolutionary Origins and Diversification of the Mycorrhizal Mutualists.</title>
        <authorList>
            <consortium name="DOE Joint Genome Institute"/>
            <consortium name="Mycorrhizal Genomics Consortium"/>
            <person name="Kohler A."/>
            <person name="Kuo A."/>
            <person name="Nagy L.G."/>
            <person name="Floudas D."/>
            <person name="Copeland A."/>
            <person name="Barry K.W."/>
            <person name="Cichocki N."/>
            <person name="Veneault-Fourrey C."/>
            <person name="LaButti K."/>
            <person name="Lindquist E.A."/>
            <person name="Lipzen A."/>
            <person name="Lundell T."/>
            <person name="Morin E."/>
            <person name="Murat C."/>
            <person name="Riley R."/>
            <person name="Ohm R."/>
            <person name="Sun H."/>
            <person name="Tunlid A."/>
            <person name="Henrissat B."/>
            <person name="Grigoriev I.V."/>
            <person name="Hibbett D.S."/>
            <person name="Martin F."/>
        </authorList>
    </citation>
    <scope>NUCLEOTIDE SEQUENCE [LARGE SCALE GENOMIC DNA]</scope>
    <source>
        <strain evidence="2">UH-Slu-Lm8-n1</strain>
    </source>
</reference>
<dbReference type="InParanoid" id="A0A0D0AYK8"/>
<organism evidence="1 2">
    <name type="scientific">Suillus luteus UH-Slu-Lm8-n1</name>
    <dbReference type="NCBI Taxonomy" id="930992"/>
    <lineage>
        <taxon>Eukaryota</taxon>
        <taxon>Fungi</taxon>
        <taxon>Dikarya</taxon>
        <taxon>Basidiomycota</taxon>
        <taxon>Agaricomycotina</taxon>
        <taxon>Agaricomycetes</taxon>
        <taxon>Agaricomycetidae</taxon>
        <taxon>Boletales</taxon>
        <taxon>Suillineae</taxon>
        <taxon>Suillaceae</taxon>
        <taxon>Suillus</taxon>
    </lineage>
</organism>
<evidence type="ECO:0000313" key="1">
    <source>
        <dbReference type="EMBL" id="KIK39407.1"/>
    </source>
</evidence>